<keyword evidence="4" id="KW-1185">Reference proteome</keyword>
<protein>
    <submittedName>
        <fullName evidence="3">DUF2809 domain-containing protein</fullName>
    </submittedName>
</protein>
<dbReference type="Pfam" id="PF10990">
    <property type="entry name" value="DUF2809"/>
    <property type="match status" value="1"/>
</dbReference>
<gene>
    <name evidence="3" type="ORF">ACFSC9_22450</name>
</gene>
<evidence type="ECO:0000256" key="2">
    <source>
        <dbReference type="SAM" id="Phobius"/>
    </source>
</evidence>
<dbReference type="InterPro" id="IPR021257">
    <property type="entry name" value="DUF2809"/>
</dbReference>
<feature type="region of interest" description="Disordered" evidence="1">
    <location>
        <begin position="1"/>
        <end position="32"/>
    </location>
</feature>
<feature type="transmembrane region" description="Helical" evidence="2">
    <location>
        <begin position="113"/>
        <end position="134"/>
    </location>
</feature>
<accession>A0ABW4RPT2</accession>
<reference evidence="4" key="1">
    <citation type="journal article" date="2019" name="Int. J. Syst. Evol. Microbiol.">
        <title>The Global Catalogue of Microorganisms (GCM) 10K type strain sequencing project: providing services to taxonomists for standard genome sequencing and annotation.</title>
        <authorList>
            <consortium name="The Broad Institute Genomics Platform"/>
            <consortium name="The Broad Institute Genome Sequencing Center for Infectious Disease"/>
            <person name="Wu L."/>
            <person name="Ma J."/>
        </authorList>
    </citation>
    <scope>NUCLEOTIDE SEQUENCE [LARGE SCALE GENOMIC DNA]</scope>
    <source>
        <strain evidence="4">CCUG 54950</strain>
    </source>
</reference>
<keyword evidence="2" id="KW-0812">Transmembrane</keyword>
<dbReference type="RefSeq" id="WP_347322979.1">
    <property type="nucleotide sequence ID" value="NZ_JBCGUH010000001.1"/>
</dbReference>
<feature type="compositionally biased region" description="Basic and acidic residues" evidence="1">
    <location>
        <begin position="1"/>
        <end position="15"/>
    </location>
</feature>
<feature type="transmembrane region" description="Helical" evidence="2">
    <location>
        <begin position="154"/>
        <end position="174"/>
    </location>
</feature>
<name>A0ABW4RPT2_9BACL</name>
<feature type="transmembrane region" description="Helical" evidence="2">
    <location>
        <begin position="88"/>
        <end position="106"/>
    </location>
</feature>
<evidence type="ECO:0000313" key="4">
    <source>
        <dbReference type="Proteomes" id="UP001597233"/>
    </source>
</evidence>
<dbReference type="Proteomes" id="UP001597233">
    <property type="component" value="Unassembled WGS sequence"/>
</dbReference>
<keyword evidence="2" id="KW-1133">Transmembrane helix</keyword>
<evidence type="ECO:0000313" key="3">
    <source>
        <dbReference type="EMBL" id="MFD1888250.1"/>
    </source>
</evidence>
<feature type="transmembrane region" description="Helical" evidence="2">
    <location>
        <begin position="62"/>
        <end position="82"/>
    </location>
</feature>
<organism evidence="3 4">
    <name type="scientific">Paenibacillus wenxiniae</name>
    <dbReference type="NCBI Taxonomy" id="1636843"/>
    <lineage>
        <taxon>Bacteria</taxon>
        <taxon>Bacillati</taxon>
        <taxon>Bacillota</taxon>
        <taxon>Bacilli</taxon>
        <taxon>Bacillales</taxon>
        <taxon>Paenibacillaceae</taxon>
        <taxon>Paenibacillus</taxon>
    </lineage>
</organism>
<keyword evidence="2" id="KW-0472">Membrane</keyword>
<comment type="caution">
    <text evidence="3">The sequence shown here is derived from an EMBL/GenBank/DDBJ whole genome shotgun (WGS) entry which is preliminary data.</text>
</comment>
<evidence type="ECO:0000256" key="1">
    <source>
        <dbReference type="SAM" id="MobiDB-lite"/>
    </source>
</evidence>
<proteinExistence type="predicted"/>
<sequence>MNKEDRPHLQHDRPHASRTATQKTERHSTCSPEHTMFLNHTESISTYAASASNKHSIRKYRFGYAIAIIVTIGLGLASRRYAEMLPPLFAAHAGDMLWAMMVYWGVRLLLYRRYWIAAIAALLFCYGIECSQLYQADWIRQLRDTTIGGLVLGHGFLVVDLVRYTVGVGLAVIIDRLARYSVKQ</sequence>
<dbReference type="EMBL" id="JBHUEH010000032">
    <property type="protein sequence ID" value="MFD1888250.1"/>
    <property type="molecule type" value="Genomic_DNA"/>
</dbReference>